<feature type="domain" description="Histidine kinase" evidence="15">
    <location>
        <begin position="278"/>
        <end position="492"/>
    </location>
</feature>
<comment type="caution">
    <text evidence="16">The sequence shown here is derived from an EMBL/GenBank/DDBJ whole genome shotgun (WGS) entry which is preliminary data.</text>
</comment>
<dbReference type="GO" id="GO:0005886">
    <property type="term" value="C:plasma membrane"/>
    <property type="evidence" value="ECO:0007669"/>
    <property type="project" value="UniProtKB-SubCell"/>
</dbReference>
<dbReference type="PRINTS" id="PR00344">
    <property type="entry name" value="BCTRLSENSOR"/>
</dbReference>
<evidence type="ECO:0000256" key="10">
    <source>
        <dbReference type="ARBA" id="ARBA00022840"/>
    </source>
</evidence>
<dbReference type="SUPFAM" id="SSF55874">
    <property type="entry name" value="ATPase domain of HSP90 chaperone/DNA topoisomerase II/histidine kinase"/>
    <property type="match status" value="1"/>
</dbReference>
<evidence type="ECO:0000256" key="5">
    <source>
        <dbReference type="ARBA" id="ARBA00022553"/>
    </source>
</evidence>
<evidence type="ECO:0000256" key="3">
    <source>
        <dbReference type="ARBA" id="ARBA00004236"/>
    </source>
</evidence>
<keyword evidence="7 14" id="KW-0812">Transmembrane</keyword>
<evidence type="ECO:0000256" key="12">
    <source>
        <dbReference type="ARBA" id="ARBA00023012"/>
    </source>
</evidence>
<keyword evidence="9" id="KW-0418">Kinase</keyword>
<dbReference type="PANTHER" id="PTHR45569">
    <property type="entry name" value="SENSOR PROTEIN KDPD"/>
    <property type="match status" value="1"/>
</dbReference>
<keyword evidence="13 14" id="KW-0472">Membrane</keyword>
<dbReference type="InterPro" id="IPR025201">
    <property type="entry name" value="KdpD_TM"/>
</dbReference>
<dbReference type="EC" id="2.7.13.3" evidence="4"/>
<feature type="transmembrane region" description="Helical" evidence="14">
    <location>
        <begin position="55"/>
        <end position="80"/>
    </location>
</feature>
<evidence type="ECO:0000256" key="6">
    <source>
        <dbReference type="ARBA" id="ARBA00022679"/>
    </source>
</evidence>
<dbReference type="Gene3D" id="3.30.565.10">
    <property type="entry name" value="Histidine kinase-like ATPase, C-terminal domain"/>
    <property type="match status" value="1"/>
</dbReference>
<dbReference type="InterPro" id="IPR036097">
    <property type="entry name" value="HisK_dim/P_sf"/>
</dbReference>
<dbReference type="EMBL" id="SMTK01000001">
    <property type="protein sequence ID" value="TDK28194.1"/>
    <property type="molecule type" value="Genomic_DNA"/>
</dbReference>
<dbReference type="InterPro" id="IPR052023">
    <property type="entry name" value="Histidine_kinase_KdpD"/>
</dbReference>
<dbReference type="SMART" id="SM00387">
    <property type="entry name" value="HATPase_c"/>
    <property type="match status" value="1"/>
</dbReference>
<dbReference type="SMART" id="SM00388">
    <property type="entry name" value="HisKA"/>
    <property type="match status" value="1"/>
</dbReference>
<evidence type="ECO:0000256" key="14">
    <source>
        <dbReference type="SAM" id="Phobius"/>
    </source>
</evidence>
<accession>A0A4V3AMU7</accession>
<keyword evidence="12" id="KW-0902">Two-component regulatory system</keyword>
<dbReference type="PROSITE" id="PS50109">
    <property type="entry name" value="HIS_KIN"/>
    <property type="match status" value="1"/>
</dbReference>
<evidence type="ECO:0000256" key="7">
    <source>
        <dbReference type="ARBA" id="ARBA00022692"/>
    </source>
</evidence>
<dbReference type="OrthoDB" id="9806130at2"/>
<keyword evidence="8" id="KW-0547">Nucleotide-binding</keyword>
<evidence type="ECO:0000256" key="11">
    <source>
        <dbReference type="ARBA" id="ARBA00022989"/>
    </source>
</evidence>
<dbReference type="InterPro" id="IPR003594">
    <property type="entry name" value="HATPase_dom"/>
</dbReference>
<keyword evidence="5" id="KW-0597">Phosphoprotein</keyword>
<evidence type="ECO:0000256" key="13">
    <source>
        <dbReference type="ARBA" id="ARBA00023136"/>
    </source>
</evidence>
<dbReference type="Pfam" id="PF00512">
    <property type="entry name" value="HisKA"/>
    <property type="match status" value="1"/>
</dbReference>
<dbReference type="AlphaFoldDB" id="A0A4V3AMU7"/>
<dbReference type="InterPro" id="IPR038318">
    <property type="entry name" value="KdpD_sf"/>
</dbReference>
<dbReference type="CDD" id="cd00082">
    <property type="entry name" value="HisKA"/>
    <property type="match status" value="1"/>
</dbReference>
<dbReference type="InterPro" id="IPR036890">
    <property type="entry name" value="HATPase_C_sf"/>
</dbReference>
<dbReference type="Pfam" id="PF13493">
    <property type="entry name" value="DUF4118"/>
    <property type="match status" value="1"/>
</dbReference>
<keyword evidence="6" id="KW-0808">Transferase</keyword>
<evidence type="ECO:0000313" key="17">
    <source>
        <dbReference type="Proteomes" id="UP000295411"/>
    </source>
</evidence>
<reference evidence="16 17" key="1">
    <citation type="submission" date="2019-03" db="EMBL/GenBank/DDBJ databases">
        <title>Arthrobacter sp. nov., an bacterium isolated from biocrust in Mu Us Desert.</title>
        <authorList>
            <person name="Lixiong L."/>
        </authorList>
    </citation>
    <scope>NUCLEOTIDE SEQUENCE [LARGE SCALE GENOMIC DNA]</scope>
    <source>
        <strain evidence="16 17">SLN-3</strain>
    </source>
</reference>
<organism evidence="16 17">
    <name type="scientific">Arthrobacter crusticola</name>
    <dbReference type="NCBI Taxonomy" id="2547960"/>
    <lineage>
        <taxon>Bacteria</taxon>
        <taxon>Bacillati</taxon>
        <taxon>Actinomycetota</taxon>
        <taxon>Actinomycetes</taxon>
        <taxon>Micrococcales</taxon>
        <taxon>Micrococcaceae</taxon>
        <taxon>Arthrobacter</taxon>
    </lineage>
</organism>
<comment type="catalytic activity">
    <reaction evidence="1">
        <text>ATP + protein L-histidine = ADP + protein N-phospho-L-histidine.</text>
        <dbReference type="EC" id="2.7.13.3"/>
    </reaction>
</comment>
<dbReference type="Pfam" id="PF02518">
    <property type="entry name" value="HATPase_c"/>
    <property type="match status" value="1"/>
</dbReference>
<evidence type="ECO:0000256" key="1">
    <source>
        <dbReference type="ARBA" id="ARBA00000085"/>
    </source>
</evidence>
<dbReference type="InterPro" id="IPR004358">
    <property type="entry name" value="Sig_transdc_His_kin-like_C"/>
</dbReference>
<dbReference type="InterPro" id="IPR003661">
    <property type="entry name" value="HisK_dim/P_dom"/>
</dbReference>
<dbReference type="GO" id="GO:0005524">
    <property type="term" value="F:ATP binding"/>
    <property type="evidence" value="ECO:0007669"/>
    <property type="project" value="UniProtKB-KW"/>
</dbReference>
<name>A0A4V3AMU7_9MICC</name>
<evidence type="ECO:0000259" key="15">
    <source>
        <dbReference type="PROSITE" id="PS50109"/>
    </source>
</evidence>
<feature type="transmembrane region" description="Helical" evidence="14">
    <location>
        <begin position="100"/>
        <end position="121"/>
    </location>
</feature>
<dbReference type="Gene3D" id="1.10.287.130">
    <property type="match status" value="1"/>
</dbReference>
<dbReference type="Proteomes" id="UP000295411">
    <property type="component" value="Unassembled WGS sequence"/>
</dbReference>
<keyword evidence="17" id="KW-1185">Reference proteome</keyword>
<comment type="subcellular location">
    <subcellularLocation>
        <location evidence="3">Cell membrane</location>
    </subcellularLocation>
    <subcellularLocation>
        <location evidence="2">Membrane</location>
        <topology evidence="2">Multi-pass membrane protein</topology>
    </subcellularLocation>
</comment>
<evidence type="ECO:0000256" key="2">
    <source>
        <dbReference type="ARBA" id="ARBA00004141"/>
    </source>
</evidence>
<dbReference type="Gene3D" id="1.20.120.620">
    <property type="entry name" value="Backbone structure of the membrane domain of e. Coli histidine kinase receptor kdpd"/>
    <property type="match status" value="1"/>
</dbReference>
<evidence type="ECO:0000313" key="16">
    <source>
        <dbReference type="EMBL" id="TDK28194.1"/>
    </source>
</evidence>
<dbReference type="SUPFAM" id="SSF47384">
    <property type="entry name" value="Homodimeric domain of signal transducing histidine kinase"/>
    <property type="match status" value="1"/>
</dbReference>
<keyword evidence="11 14" id="KW-1133">Transmembrane helix</keyword>
<dbReference type="InterPro" id="IPR005467">
    <property type="entry name" value="His_kinase_dom"/>
</dbReference>
<feature type="transmembrane region" description="Helical" evidence="14">
    <location>
        <begin position="22"/>
        <end position="43"/>
    </location>
</feature>
<keyword evidence="10" id="KW-0067">ATP-binding</keyword>
<gene>
    <name evidence="16" type="ORF">E2F48_03655</name>
</gene>
<dbReference type="GO" id="GO:0000155">
    <property type="term" value="F:phosphorelay sensor kinase activity"/>
    <property type="evidence" value="ECO:0007669"/>
    <property type="project" value="InterPro"/>
</dbReference>
<evidence type="ECO:0000256" key="9">
    <source>
        <dbReference type="ARBA" id="ARBA00022777"/>
    </source>
</evidence>
<evidence type="ECO:0000256" key="4">
    <source>
        <dbReference type="ARBA" id="ARBA00012438"/>
    </source>
</evidence>
<evidence type="ECO:0000256" key="8">
    <source>
        <dbReference type="ARBA" id="ARBA00022741"/>
    </source>
</evidence>
<sequence>MTCEDYGMARLAAPELGRVRTLVGFALALALPPLLEWGTFAAGGDFLAADVLLQVAGVVAVALVGGLWPALLGALWSSLILNYFSTEPFGSLEIADAENLLTLVIFVAVAVSVSLVVGLAARRSREAAIASADAATLGELARGVLAAEDTLQGFLRHVRTHFGMAGAALFVQNEGDDARATGPGTWTMLAMDGTPSASQGGDPPGRGTAGDGDAAISVPGGLKLVLYGRTLTSREQRLLVAFGSQLAALRQRQQLLASAEENRRLAEGNIMRTAILRAVSHDLRTPLAGIKLAVTSLRQPGVDFPPEEEDELLGTIEASSDRLASLIDNLLDMSRLSGDAATAHLGPVHWQDVVGAALRGMPSENVRILLEPNAPPVQADFGMLERVVANIAENAQKHAGSTDVVVTSAVSGTLGSFPAGELRIRDHGPGVGADGMVRMFQPFQRLDDAGPSGVGLGLAVARGFTEVMGGELFAEPAPGGGLTMIIRLPLSTGVRP</sequence>
<proteinExistence type="predicted"/>
<dbReference type="PANTHER" id="PTHR45569:SF1">
    <property type="entry name" value="SENSOR PROTEIN KDPD"/>
    <property type="match status" value="1"/>
</dbReference>
<protein>
    <recommendedName>
        <fullName evidence="4">histidine kinase</fullName>
        <ecNumber evidence="4">2.7.13.3</ecNumber>
    </recommendedName>
</protein>